<keyword evidence="2" id="KW-1185">Reference proteome</keyword>
<organism evidence="1 2">
    <name type="scientific">Glossina palpalis gambiensis</name>
    <dbReference type="NCBI Taxonomy" id="67801"/>
    <lineage>
        <taxon>Eukaryota</taxon>
        <taxon>Metazoa</taxon>
        <taxon>Ecdysozoa</taxon>
        <taxon>Arthropoda</taxon>
        <taxon>Hexapoda</taxon>
        <taxon>Insecta</taxon>
        <taxon>Pterygota</taxon>
        <taxon>Neoptera</taxon>
        <taxon>Endopterygota</taxon>
        <taxon>Diptera</taxon>
        <taxon>Brachycera</taxon>
        <taxon>Muscomorpha</taxon>
        <taxon>Hippoboscoidea</taxon>
        <taxon>Glossinidae</taxon>
        <taxon>Glossina</taxon>
    </lineage>
</organism>
<dbReference type="AlphaFoldDB" id="A0A1B0B8D8"/>
<dbReference type="EMBL" id="JXJN01009906">
    <property type="status" value="NOT_ANNOTATED_CDS"/>
    <property type="molecule type" value="Genomic_DNA"/>
</dbReference>
<reference evidence="2" key="1">
    <citation type="submission" date="2015-01" db="EMBL/GenBank/DDBJ databases">
        <authorList>
            <person name="Aksoy S."/>
            <person name="Warren W."/>
            <person name="Wilson R.K."/>
        </authorList>
    </citation>
    <scope>NUCLEOTIDE SEQUENCE [LARGE SCALE GENOMIC DNA]</scope>
    <source>
        <strain evidence="2">IAEA</strain>
    </source>
</reference>
<dbReference type="VEuPathDB" id="VectorBase:GPPI022203"/>
<dbReference type="EnsemblMetazoa" id="GPPI022203-RA">
    <property type="protein sequence ID" value="GPPI022203-PA"/>
    <property type="gene ID" value="GPPI022203"/>
</dbReference>
<accession>A0A1B0B8D8</accession>
<evidence type="ECO:0000313" key="1">
    <source>
        <dbReference type="EnsemblMetazoa" id="GPPI022203-PA"/>
    </source>
</evidence>
<proteinExistence type="predicted"/>
<name>A0A1B0B8D8_9MUSC</name>
<protein>
    <submittedName>
        <fullName evidence="1">Uncharacterized protein</fullName>
    </submittedName>
</protein>
<evidence type="ECO:0000313" key="2">
    <source>
        <dbReference type="Proteomes" id="UP000092460"/>
    </source>
</evidence>
<dbReference type="Proteomes" id="UP000092460">
    <property type="component" value="Unassembled WGS sequence"/>
</dbReference>
<reference evidence="1" key="2">
    <citation type="submission" date="2020-05" db="UniProtKB">
        <authorList>
            <consortium name="EnsemblMetazoa"/>
        </authorList>
    </citation>
    <scope>IDENTIFICATION</scope>
    <source>
        <strain evidence="1">IAEA</strain>
    </source>
</reference>
<sequence>MILTQFSFNKDHRHYMQGGIYKHNGFSVVHELLLNNMAAMQNTFLSVVGILHRNYQNTCDYSKMMMMWMTIHSVAGQDIIRKDKKAKETEIVCECTNYGFSEIDKRGGGCAYYVTSPLFHLSGRRGVSPKRQNLFAYAMRWIKIYCIEIL</sequence>